<dbReference type="RefSeq" id="WP_184094050.1">
    <property type="nucleotide sequence ID" value="NZ_AP023367.1"/>
</dbReference>
<proteinExistence type="predicted"/>
<reference evidence="1 2" key="1">
    <citation type="journal article" date="2016" name="Int. J. Syst. Evol. Microbiol.">
        <title>Descriptions of Anaerotaenia torta gen. nov., sp. nov. and Anaerocolumna cellulosilytica gen. nov., sp. nov. isolated from a methanogenic reactor of cattle waste.</title>
        <authorList>
            <person name="Uek A."/>
            <person name="Ohtaki Y."/>
            <person name="Kaku N."/>
            <person name="Ueki K."/>
        </authorList>
    </citation>
    <scope>NUCLEOTIDE SEQUENCE [LARGE SCALE GENOMIC DNA]</scope>
    <source>
        <strain evidence="1 2">SN021</strain>
    </source>
</reference>
<protein>
    <submittedName>
        <fullName evidence="1">Uncharacterized protein</fullName>
    </submittedName>
</protein>
<accession>A0A6S6QZU4</accession>
<dbReference type="KEGG" id="acel:acsn021_28750"/>
<name>A0A6S6QZU4_9FIRM</name>
<dbReference type="AlphaFoldDB" id="A0A6S6QZU4"/>
<dbReference type="Proteomes" id="UP000515561">
    <property type="component" value="Chromosome"/>
</dbReference>
<evidence type="ECO:0000313" key="1">
    <source>
        <dbReference type="EMBL" id="BCJ95306.1"/>
    </source>
</evidence>
<evidence type="ECO:0000313" key="2">
    <source>
        <dbReference type="Proteomes" id="UP000515561"/>
    </source>
</evidence>
<gene>
    <name evidence="1" type="ORF">acsn021_28750</name>
</gene>
<dbReference type="EMBL" id="AP023367">
    <property type="protein sequence ID" value="BCJ95306.1"/>
    <property type="molecule type" value="Genomic_DNA"/>
</dbReference>
<keyword evidence="2" id="KW-1185">Reference proteome</keyword>
<organism evidence="1 2">
    <name type="scientific">Anaerocolumna cellulosilytica</name>
    <dbReference type="NCBI Taxonomy" id="433286"/>
    <lineage>
        <taxon>Bacteria</taxon>
        <taxon>Bacillati</taxon>
        <taxon>Bacillota</taxon>
        <taxon>Clostridia</taxon>
        <taxon>Lachnospirales</taxon>
        <taxon>Lachnospiraceae</taxon>
        <taxon>Anaerocolumna</taxon>
    </lineage>
</organism>
<dbReference type="InterPro" id="IPR024307">
    <property type="entry name" value="YmaF"/>
</dbReference>
<dbReference type="Pfam" id="PF12788">
    <property type="entry name" value="YmaF"/>
    <property type="match status" value="1"/>
</dbReference>
<sequence>MGYIKLSFNAKPSSLQNHVHEVQGYLKSAEDKHYHRFVATTGEAVPIDNNDHTHEIEFHTDFIDGHYHTYVGKTSGAIVIGDRHIHYIDSFTSIDNGHSHGFRLMTFMNDPAGL</sequence>